<evidence type="ECO:0000259" key="13">
    <source>
        <dbReference type="SMART" id="SM00986"/>
    </source>
</evidence>
<accession>A0A1M5GSY5</accession>
<dbReference type="Proteomes" id="UP000184501">
    <property type="component" value="Unassembled WGS sequence"/>
</dbReference>
<dbReference type="NCBIfam" id="NF003588">
    <property type="entry name" value="PRK05254.1-1"/>
    <property type="match status" value="1"/>
</dbReference>
<comment type="subcellular location">
    <subcellularLocation>
        <location evidence="3 10">Cytoplasm</location>
    </subcellularLocation>
</comment>
<dbReference type="AlphaFoldDB" id="A0A1M5GSY5"/>
<keyword evidence="15" id="KW-1185">Reference proteome</keyword>
<organism evidence="14 15">
    <name type="scientific">Streptoalloteichus hindustanus</name>
    <dbReference type="NCBI Taxonomy" id="2017"/>
    <lineage>
        <taxon>Bacteria</taxon>
        <taxon>Bacillati</taxon>
        <taxon>Actinomycetota</taxon>
        <taxon>Actinomycetes</taxon>
        <taxon>Pseudonocardiales</taxon>
        <taxon>Pseudonocardiaceae</taxon>
        <taxon>Streptoalloteichus</taxon>
    </lineage>
</organism>
<dbReference type="InterPro" id="IPR018085">
    <property type="entry name" value="Ura-DNA_Glyclase_AS"/>
</dbReference>
<protein>
    <recommendedName>
        <fullName evidence="5 10">Uracil-DNA glycosylase</fullName>
        <shortName evidence="10">UDG</shortName>
        <ecNumber evidence="5 10">3.2.2.27</ecNumber>
    </recommendedName>
</protein>
<dbReference type="Gene3D" id="3.40.470.10">
    <property type="entry name" value="Uracil-DNA glycosylase-like domain"/>
    <property type="match status" value="1"/>
</dbReference>
<dbReference type="GO" id="GO:0097510">
    <property type="term" value="P:base-excision repair, AP site formation via deaminated base removal"/>
    <property type="evidence" value="ECO:0007669"/>
    <property type="project" value="TreeGrafter"/>
</dbReference>
<sequence length="262" mass="28601">MTRAIADHGVDPGREDGGEASGEAGMDQRRVGLGSLPVSGRPLHEIMEAGWAEALAPVRERIGAMGEFLRAEIAAGRRYLPAGEHVLRAFQQPFEDVRVLVVGQDPYPTPGHPVGLSFSVAPDTRPLPKSLINIFREYSADLGHPAPSNGDLTPWTEQGVLLLNRSLTVEPGRPNSHRGKGWEEVTEQAIRALVARRKPMVAILWGRDARGLRPWLEGVPCVESAHPSPMSADRGFFGSRPFSRANELLEQLGVQPVDWKLP</sequence>
<dbReference type="PROSITE" id="PS00130">
    <property type="entry name" value="U_DNA_GLYCOSYLASE"/>
    <property type="match status" value="1"/>
</dbReference>
<evidence type="ECO:0000313" key="15">
    <source>
        <dbReference type="Proteomes" id="UP000184501"/>
    </source>
</evidence>
<evidence type="ECO:0000256" key="10">
    <source>
        <dbReference type="HAMAP-Rule" id="MF_00148"/>
    </source>
</evidence>
<dbReference type="PANTHER" id="PTHR11264">
    <property type="entry name" value="URACIL-DNA GLYCOSYLASE"/>
    <property type="match status" value="1"/>
</dbReference>
<keyword evidence="9 10" id="KW-0234">DNA repair</keyword>
<evidence type="ECO:0000256" key="8">
    <source>
        <dbReference type="ARBA" id="ARBA00022801"/>
    </source>
</evidence>
<evidence type="ECO:0000256" key="12">
    <source>
        <dbReference type="SAM" id="MobiDB-lite"/>
    </source>
</evidence>
<evidence type="ECO:0000256" key="4">
    <source>
        <dbReference type="ARBA" id="ARBA00008184"/>
    </source>
</evidence>
<evidence type="ECO:0000256" key="9">
    <source>
        <dbReference type="ARBA" id="ARBA00023204"/>
    </source>
</evidence>
<evidence type="ECO:0000256" key="3">
    <source>
        <dbReference type="ARBA" id="ARBA00004496"/>
    </source>
</evidence>
<comment type="similarity">
    <text evidence="4 10">Belongs to the uracil-DNA glycosylase (UDG) superfamily. UNG family.</text>
</comment>
<feature type="region of interest" description="Disordered" evidence="12">
    <location>
        <begin position="1"/>
        <end position="33"/>
    </location>
</feature>
<evidence type="ECO:0000256" key="5">
    <source>
        <dbReference type="ARBA" id="ARBA00012030"/>
    </source>
</evidence>
<proteinExistence type="inferred from homology"/>
<dbReference type="GO" id="GO:0004844">
    <property type="term" value="F:uracil DNA N-glycosylase activity"/>
    <property type="evidence" value="ECO:0007669"/>
    <property type="project" value="UniProtKB-UniRule"/>
</dbReference>
<gene>
    <name evidence="10" type="primary">ung</name>
    <name evidence="14" type="ORF">SAMN05444320_106255</name>
</gene>
<evidence type="ECO:0000256" key="7">
    <source>
        <dbReference type="ARBA" id="ARBA00022763"/>
    </source>
</evidence>
<keyword evidence="6 10" id="KW-0963">Cytoplasm</keyword>
<dbReference type="InterPro" id="IPR036895">
    <property type="entry name" value="Uracil-DNA_glycosylase-like_sf"/>
</dbReference>
<dbReference type="SMART" id="SM00987">
    <property type="entry name" value="UreE_C"/>
    <property type="match status" value="1"/>
</dbReference>
<dbReference type="CDD" id="cd10027">
    <property type="entry name" value="UDG-F1-like"/>
    <property type="match status" value="1"/>
</dbReference>
<feature type="compositionally biased region" description="Basic and acidic residues" evidence="12">
    <location>
        <begin position="1"/>
        <end position="17"/>
    </location>
</feature>
<evidence type="ECO:0000256" key="6">
    <source>
        <dbReference type="ARBA" id="ARBA00022490"/>
    </source>
</evidence>
<dbReference type="NCBIfam" id="NF003592">
    <property type="entry name" value="PRK05254.1-5"/>
    <property type="match status" value="1"/>
</dbReference>
<comment type="function">
    <text evidence="2 10">Excises uracil residues from the DNA which can arise as a result of misincorporation of dUMP residues by DNA polymerase or due to deamination of cytosine.</text>
</comment>
<feature type="domain" description="Uracil-DNA glycosylase-like" evidence="13">
    <location>
        <begin position="90"/>
        <end position="249"/>
    </location>
</feature>
<dbReference type="SUPFAM" id="SSF52141">
    <property type="entry name" value="Uracil-DNA glycosylase-like"/>
    <property type="match status" value="1"/>
</dbReference>
<dbReference type="InterPro" id="IPR005122">
    <property type="entry name" value="Uracil-DNA_glycosylase-like"/>
</dbReference>
<dbReference type="HAMAP" id="MF_00148">
    <property type="entry name" value="UDG"/>
    <property type="match status" value="1"/>
</dbReference>
<evidence type="ECO:0000256" key="1">
    <source>
        <dbReference type="ARBA" id="ARBA00001400"/>
    </source>
</evidence>
<keyword evidence="8 10" id="KW-0378">Hydrolase</keyword>
<dbReference type="STRING" id="2017.SAMN05444320_106255"/>
<name>A0A1M5GSY5_STRHI</name>
<feature type="active site" description="Proton acceptor" evidence="10 11">
    <location>
        <position position="105"/>
    </location>
</feature>
<keyword evidence="7 10" id="KW-0227">DNA damage</keyword>
<dbReference type="PANTHER" id="PTHR11264:SF0">
    <property type="entry name" value="URACIL-DNA GLYCOSYLASE"/>
    <property type="match status" value="1"/>
</dbReference>
<dbReference type="GO" id="GO:0005737">
    <property type="term" value="C:cytoplasm"/>
    <property type="evidence" value="ECO:0007669"/>
    <property type="project" value="UniProtKB-SubCell"/>
</dbReference>
<comment type="catalytic activity">
    <reaction evidence="1 10">
        <text>Hydrolyzes single-stranded DNA or mismatched double-stranded DNA and polynucleotides, releasing free uracil.</text>
        <dbReference type="EC" id="3.2.2.27"/>
    </reaction>
</comment>
<dbReference type="SMART" id="SM00986">
    <property type="entry name" value="UDG"/>
    <property type="match status" value="1"/>
</dbReference>
<dbReference type="FunFam" id="3.40.470.10:FF:000006">
    <property type="entry name" value="Uracil-DNA glycosylase"/>
    <property type="match status" value="1"/>
</dbReference>
<evidence type="ECO:0000313" key="14">
    <source>
        <dbReference type="EMBL" id="SHG06835.1"/>
    </source>
</evidence>
<dbReference type="EC" id="3.2.2.27" evidence="5 10"/>
<dbReference type="Pfam" id="PF03167">
    <property type="entry name" value="UDG"/>
    <property type="match status" value="1"/>
</dbReference>
<dbReference type="InterPro" id="IPR002043">
    <property type="entry name" value="UDG_fam1"/>
</dbReference>
<evidence type="ECO:0000256" key="11">
    <source>
        <dbReference type="PROSITE-ProRule" id="PRU10072"/>
    </source>
</evidence>
<dbReference type="EMBL" id="FQVN01000006">
    <property type="protein sequence ID" value="SHG06835.1"/>
    <property type="molecule type" value="Genomic_DNA"/>
</dbReference>
<evidence type="ECO:0000256" key="2">
    <source>
        <dbReference type="ARBA" id="ARBA00002631"/>
    </source>
</evidence>
<reference evidence="14 15" key="1">
    <citation type="submission" date="2016-11" db="EMBL/GenBank/DDBJ databases">
        <authorList>
            <person name="Jaros S."/>
            <person name="Januszkiewicz K."/>
            <person name="Wedrychowicz H."/>
        </authorList>
    </citation>
    <scope>NUCLEOTIDE SEQUENCE [LARGE SCALE GENOMIC DNA]</scope>
    <source>
        <strain evidence="14 15">DSM 44523</strain>
    </source>
</reference>